<dbReference type="InterPro" id="IPR036013">
    <property type="entry name" value="Band_7/SPFH_dom_sf"/>
</dbReference>
<name>X1NGU6_9ZZZZ</name>
<gene>
    <name evidence="3" type="ORF">S06H3_26499</name>
</gene>
<organism evidence="3">
    <name type="scientific">marine sediment metagenome</name>
    <dbReference type="NCBI Taxonomy" id="412755"/>
    <lineage>
        <taxon>unclassified sequences</taxon>
        <taxon>metagenomes</taxon>
        <taxon>ecological metagenomes</taxon>
    </lineage>
</organism>
<keyword evidence="1" id="KW-0812">Transmembrane</keyword>
<dbReference type="InterPro" id="IPR001107">
    <property type="entry name" value="Band_7"/>
</dbReference>
<dbReference type="EMBL" id="BARV01015321">
    <property type="protein sequence ID" value="GAI29426.1"/>
    <property type="molecule type" value="Genomic_DNA"/>
</dbReference>
<evidence type="ECO:0000313" key="3">
    <source>
        <dbReference type="EMBL" id="GAI29426.1"/>
    </source>
</evidence>
<feature type="non-terminal residue" evidence="3">
    <location>
        <position position="165"/>
    </location>
</feature>
<keyword evidence="1" id="KW-0472">Membrane</keyword>
<accession>X1NGU6</accession>
<dbReference type="AlphaFoldDB" id="X1NGU6"/>
<dbReference type="Gene3D" id="3.30.479.30">
    <property type="entry name" value="Band 7 domain"/>
    <property type="match status" value="1"/>
</dbReference>
<dbReference type="SUPFAM" id="SSF117892">
    <property type="entry name" value="Band 7/SPFH domain"/>
    <property type="match status" value="1"/>
</dbReference>
<evidence type="ECO:0000256" key="1">
    <source>
        <dbReference type="SAM" id="Phobius"/>
    </source>
</evidence>
<comment type="caution">
    <text evidence="3">The sequence shown here is derived from an EMBL/GenBank/DDBJ whole genome shotgun (WGS) entry which is preliminary data.</text>
</comment>
<protein>
    <recommendedName>
        <fullName evidence="2">Band 7 domain-containing protein</fullName>
    </recommendedName>
</protein>
<reference evidence="3" key="1">
    <citation type="journal article" date="2014" name="Front. Microbiol.">
        <title>High frequency of phylogenetically diverse reductive dehalogenase-homologous genes in deep subseafloor sedimentary metagenomes.</title>
        <authorList>
            <person name="Kawai M."/>
            <person name="Futagami T."/>
            <person name="Toyoda A."/>
            <person name="Takaki Y."/>
            <person name="Nishi S."/>
            <person name="Hori S."/>
            <person name="Arai W."/>
            <person name="Tsubouchi T."/>
            <person name="Morono Y."/>
            <person name="Uchiyama I."/>
            <person name="Ito T."/>
            <person name="Fujiyama A."/>
            <person name="Inagaki F."/>
            <person name="Takami H."/>
        </authorList>
    </citation>
    <scope>NUCLEOTIDE SEQUENCE</scope>
    <source>
        <strain evidence="3">Expedition CK06-06</strain>
    </source>
</reference>
<proteinExistence type="predicted"/>
<sequence>MEMKNAILNSKRFIFYILIVLILLYIASGIYSIHQTQVGIHQRFGRIINPNVKPGIHYALPWPIDKIDKVSVMIVQRILIDDFSSNLEQDSTPYAFYMMTGLTPNCISGDNNIVNIICAIQYSVSNPVDYLFRIKDNERLLRDIVCNSIIKCLAALQVDEILTYG</sequence>
<feature type="domain" description="Band 7" evidence="2">
    <location>
        <begin position="32"/>
        <end position="163"/>
    </location>
</feature>
<keyword evidence="1" id="KW-1133">Transmembrane helix</keyword>
<feature type="transmembrane region" description="Helical" evidence="1">
    <location>
        <begin position="12"/>
        <end position="33"/>
    </location>
</feature>
<evidence type="ECO:0000259" key="2">
    <source>
        <dbReference type="Pfam" id="PF01145"/>
    </source>
</evidence>
<dbReference type="Pfam" id="PF01145">
    <property type="entry name" value="Band_7"/>
    <property type="match status" value="1"/>
</dbReference>